<evidence type="ECO:0000313" key="1">
    <source>
        <dbReference type="EnsemblMetazoa" id="tetur380g00020.1"/>
    </source>
</evidence>
<dbReference type="EnsemblMetazoa" id="tetur380g00020.1">
    <property type="protein sequence ID" value="tetur380g00020.1"/>
    <property type="gene ID" value="tetur380g00020"/>
</dbReference>
<name>T1L490_TETUR</name>
<proteinExistence type="predicted"/>
<dbReference type="EMBL" id="CAEY01001068">
    <property type="status" value="NOT_ANNOTATED_CDS"/>
    <property type="molecule type" value="Genomic_DNA"/>
</dbReference>
<accession>T1L490</accession>
<sequence>MGILVMRCIGKIIRHISVKIDESGLIGREKDRIEKSVLLVSILIMKWLSVYA</sequence>
<evidence type="ECO:0000313" key="2">
    <source>
        <dbReference type="Proteomes" id="UP000015104"/>
    </source>
</evidence>
<organism evidence="1 2">
    <name type="scientific">Tetranychus urticae</name>
    <name type="common">Two-spotted spider mite</name>
    <dbReference type="NCBI Taxonomy" id="32264"/>
    <lineage>
        <taxon>Eukaryota</taxon>
        <taxon>Metazoa</taxon>
        <taxon>Ecdysozoa</taxon>
        <taxon>Arthropoda</taxon>
        <taxon>Chelicerata</taxon>
        <taxon>Arachnida</taxon>
        <taxon>Acari</taxon>
        <taxon>Acariformes</taxon>
        <taxon>Trombidiformes</taxon>
        <taxon>Prostigmata</taxon>
        <taxon>Eleutherengona</taxon>
        <taxon>Raphignathae</taxon>
        <taxon>Tetranychoidea</taxon>
        <taxon>Tetranychidae</taxon>
        <taxon>Tetranychus</taxon>
    </lineage>
</organism>
<reference evidence="2" key="1">
    <citation type="submission" date="2011-08" db="EMBL/GenBank/DDBJ databases">
        <authorList>
            <person name="Rombauts S."/>
        </authorList>
    </citation>
    <scope>NUCLEOTIDE SEQUENCE</scope>
    <source>
        <strain evidence="2">London</strain>
    </source>
</reference>
<keyword evidence="2" id="KW-1185">Reference proteome</keyword>
<dbReference type="HOGENOM" id="CLU_3089860_0_0_1"/>
<dbReference type="Proteomes" id="UP000015104">
    <property type="component" value="Unassembled WGS sequence"/>
</dbReference>
<dbReference type="AlphaFoldDB" id="T1L490"/>
<reference evidence="1" key="2">
    <citation type="submission" date="2015-06" db="UniProtKB">
        <authorList>
            <consortium name="EnsemblMetazoa"/>
        </authorList>
    </citation>
    <scope>IDENTIFICATION</scope>
</reference>
<protein>
    <submittedName>
        <fullName evidence="1">Uncharacterized protein</fullName>
    </submittedName>
</protein>